<proteinExistence type="predicted"/>
<comment type="caution">
    <text evidence="1">The sequence shown here is derived from an EMBL/GenBank/DDBJ whole genome shotgun (WGS) entry which is preliminary data.</text>
</comment>
<organism evidence="1 2">
    <name type="scientific">Dryococelus australis</name>
    <dbReference type="NCBI Taxonomy" id="614101"/>
    <lineage>
        <taxon>Eukaryota</taxon>
        <taxon>Metazoa</taxon>
        <taxon>Ecdysozoa</taxon>
        <taxon>Arthropoda</taxon>
        <taxon>Hexapoda</taxon>
        <taxon>Insecta</taxon>
        <taxon>Pterygota</taxon>
        <taxon>Neoptera</taxon>
        <taxon>Polyneoptera</taxon>
        <taxon>Phasmatodea</taxon>
        <taxon>Verophasmatodea</taxon>
        <taxon>Anareolatae</taxon>
        <taxon>Phasmatidae</taxon>
        <taxon>Eurycanthinae</taxon>
        <taxon>Dryococelus</taxon>
    </lineage>
</organism>
<accession>A0ABQ9HFU6</accession>
<gene>
    <name evidence="1" type="ORF">PR048_014957</name>
</gene>
<keyword evidence="2" id="KW-1185">Reference proteome</keyword>
<evidence type="ECO:0000313" key="1">
    <source>
        <dbReference type="EMBL" id="KAJ8883117.1"/>
    </source>
</evidence>
<reference evidence="1 2" key="1">
    <citation type="submission" date="2023-02" db="EMBL/GenBank/DDBJ databases">
        <title>LHISI_Scaffold_Assembly.</title>
        <authorList>
            <person name="Stuart O.P."/>
            <person name="Cleave R."/>
            <person name="Magrath M.J.L."/>
            <person name="Mikheyev A.S."/>
        </authorList>
    </citation>
    <scope>NUCLEOTIDE SEQUENCE [LARGE SCALE GENOMIC DNA]</scope>
    <source>
        <strain evidence="1">Daus_M_001</strain>
        <tissue evidence="1">Leg muscle</tissue>
    </source>
</reference>
<protein>
    <submittedName>
        <fullName evidence="1">Uncharacterized protein</fullName>
    </submittedName>
</protein>
<dbReference type="EMBL" id="JARBHB010000005">
    <property type="protein sequence ID" value="KAJ8883117.1"/>
    <property type="molecule type" value="Genomic_DNA"/>
</dbReference>
<sequence>MSRSTRTGYNLRNTESIDHRKNEYKVTLVDTSNVTNTTVLQGTGASVLTEFVHERNDETSSVSSAEEFQAASAANSQEKLKIEFKSDLQNYLDEVHIAWREEIRTEVQEEVSRSANRLHEAIDLNYSSMDSLSDNAVKHTDLAQITEQVRGQLEADLRALAEMYDKSRYLDPALPVVEFVAMILRQLPYHY</sequence>
<dbReference type="Proteomes" id="UP001159363">
    <property type="component" value="Chromosome 4"/>
</dbReference>
<evidence type="ECO:0000313" key="2">
    <source>
        <dbReference type="Proteomes" id="UP001159363"/>
    </source>
</evidence>
<name>A0ABQ9HFU6_9NEOP</name>